<dbReference type="PRINTS" id="PR00412">
    <property type="entry name" value="EPOXHYDRLASE"/>
</dbReference>
<feature type="domain" description="AB hydrolase-1" evidence="1">
    <location>
        <begin position="28"/>
        <end position="266"/>
    </location>
</feature>
<dbReference type="Proteomes" id="UP000247781">
    <property type="component" value="Unassembled WGS sequence"/>
</dbReference>
<dbReference type="RefSeq" id="WP_110317726.1">
    <property type="nucleotide sequence ID" value="NZ_QJJU01000013.1"/>
</dbReference>
<keyword evidence="3" id="KW-1185">Reference proteome</keyword>
<dbReference type="PANTHER" id="PTHR43689">
    <property type="entry name" value="HYDROLASE"/>
    <property type="match status" value="1"/>
</dbReference>
<evidence type="ECO:0000313" key="2">
    <source>
        <dbReference type="EMBL" id="PXX06501.1"/>
    </source>
</evidence>
<dbReference type="GO" id="GO:0003824">
    <property type="term" value="F:catalytic activity"/>
    <property type="evidence" value="ECO:0007669"/>
    <property type="project" value="InterPro"/>
</dbReference>
<name>A0A318HCV8_9MYCO</name>
<protein>
    <submittedName>
        <fullName evidence="2">Pimeloyl-ACP methyl ester carboxylesterase</fullName>
    </submittedName>
</protein>
<dbReference type="AlphaFoldDB" id="A0A318HCV8"/>
<dbReference type="EMBL" id="QJJU01000013">
    <property type="protein sequence ID" value="PXX06501.1"/>
    <property type="molecule type" value="Genomic_DNA"/>
</dbReference>
<dbReference type="OrthoDB" id="9770427at2"/>
<organism evidence="2 3">
    <name type="scientific">Mycolicibacterium moriokaense</name>
    <dbReference type="NCBI Taxonomy" id="39691"/>
    <lineage>
        <taxon>Bacteria</taxon>
        <taxon>Bacillati</taxon>
        <taxon>Actinomycetota</taxon>
        <taxon>Actinomycetes</taxon>
        <taxon>Mycobacteriales</taxon>
        <taxon>Mycobacteriaceae</taxon>
        <taxon>Mycolicibacterium</taxon>
    </lineage>
</organism>
<accession>A0A318HCV8</accession>
<evidence type="ECO:0000259" key="1">
    <source>
        <dbReference type="Pfam" id="PF12697"/>
    </source>
</evidence>
<reference evidence="3" key="1">
    <citation type="submission" date="2018-05" db="EMBL/GenBank/DDBJ databases">
        <authorList>
            <person name="Deangelis K."/>
            <person name="Huntemann M."/>
            <person name="Clum A."/>
            <person name="Pillay M."/>
            <person name="Palaniappan K."/>
            <person name="Varghese N."/>
            <person name="Mikhailova N."/>
            <person name="Stamatis D."/>
            <person name="Reddy T."/>
            <person name="Daum C."/>
            <person name="Shapiro N."/>
            <person name="Ivanova N."/>
            <person name="Kyrpides N."/>
            <person name="Woyke T."/>
        </authorList>
    </citation>
    <scope>NUCLEOTIDE SEQUENCE [LARGE SCALE GENOMIC DNA]</scope>
    <source>
        <strain evidence="3">GAS496</strain>
    </source>
</reference>
<dbReference type="PRINTS" id="PR00111">
    <property type="entry name" value="ABHYDROLASE"/>
</dbReference>
<gene>
    <name evidence="2" type="ORF">C8E89_11313</name>
</gene>
<dbReference type="SUPFAM" id="SSF53474">
    <property type="entry name" value="alpha/beta-Hydrolases"/>
    <property type="match status" value="1"/>
</dbReference>
<evidence type="ECO:0000313" key="3">
    <source>
        <dbReference type="Proteomes" id="UP000247781"/>
    </source>
</evidence>
<proteinExistence type="predicted"/>
<dbReference type="Gene3D" id="3.40.50.1820">
    <property type="entry name" value="alpha/beta hydrolase"/>
    <property type="match status" value="1"/>
</dbReference>
<dbReference type="InterPro" id="IPR000639">
    <property type="entry name" value="Epox_hydrolase-like"/>
</dbReference>
<dbReference type="Pfam" id="PF12697">
    <property type="entry name" value="Abhydrolase_6"/>
    <property type="match status" value="1"/>
</dbReference>
<reference evidence="2 3" key="2">
    <citation type="submission" date="2018-06" db="EMBL/GenBank/DDBJ databases">
        <title>Sequencing of bacterial isolates from soil warming experiment in Harvard Forest, Massachusetts, USA.</title>
        <authorList>
            <person name="Deangelis K.PhD."/>
        </authorList>
    </citation>
    <scope>NUCLEOTIDE SEQUENCE [LARGE SCALE GENOMIC DNA]</scope>
    <source>
        <strain evidence="2 3">GAS496</strain>
    </source>
</reference>
<sequence length="277" mass="29766">MITEDRVCFGGVHTRRLSVAGSGAPIALLHGFADSADTWRGVLTAFHAAGRAAFAVDMVGYGHADPRKPGPIMPQLDAFIDATIAATGDVILMGNSLGACVSVRAASRGSENIRGVIAVDEPILASHSLMRLSRGRADPFRVLEHRMPIPKRLYHSAIRGTFARLLYADPAKADPRVLASFVGQVPDQAHLRNLLADARMIALETAAGYDSERVTCPLLVIHGRKDRVIPVHASRRLQESVPASALVVLPNSGHCPQLDDPCELARHVMQFIDRGGK</sequence>
<dbReference type="PANTHER" id="PTHR43689:SF8">
    <property type="entry name" value="ALPHA_BETA-HYDROLASES SUPERFAMILY PROTEIN"/>
    <property type="match status" value="1"/>
</dbReference>
<dbReference type="InterPro" id="IPR029058">
    <property type="entry name" value="AB_hydrolase_fold"/>
</dbReference>
<dbReference type="InterPro" id="IPR000073">
    <property type="entry name" value="AB_hydrolase_1"/>
</dbReference>
<comment type="caution">
    <text evidence="2">The sequence shown here is derived from an EMBL/GenBank/DDBJ whole genome shotgun (WGS) entry which is preliminary data.</text>
</comment>